<dbReference type="EMBL" id="JAFBMS010000167">
    <property type="protein sequence ID" value="KAG9333971.1"/>
    <property type="molecule type" value="Genomic_DNA"/>
</dbReference>
<evidence type="ECO:0000313" key="2">
    <source>
        <dbReference type="EMBL" id="KAG9333971.1"/>
    </source>
</evidence>
<proteinExistence type="predicted"/>
<reference evidence="2" key="1">
    <citation type="thesis" date="2021" institute="BYU ScholarsArchive" country="Provo, UT, USA">
        <title>Applications of and Algorithms for Genome Assembly and Genomic Analyses with an Emphasis on Marine Teleosts.</title>
        <authorList>
            <person name="Pickett B.D."/>
        </authorList>
    </citation>
    <scope>NUCLEOTIDE SEQUENCE</scope>
    <source>
        <strain evidence="2">HI-2016</strain>
    </source>
</reference>
<feature type="compositionally biased region" description="Low complexity" evidence="1">
    <location>
        <begin position="117"/>
        <end position="136"/>
    </location>
</feature>
<accession>A0A8T2N5X2</accession>
<keyword evidence="3" id="KW-1185">Reference proteome</keyword>
<dbReference type="Proteomes" id="UP000824540">
    <property type="component" value="Unassembled WGS sequence"/>
</dbReference>
<protein>
    <submittedName>
        <fullName evidence="2">Uncharacterized protein</fullName>
    </submittedName>
</protein>
<feature type="compositionally biased region" description="Pro residues" evidence="1">
    <location>
        <begin position="486"/>
        <end position="498"/>
    </location>
</feature>
<dbReference type="OrthoDB" id="6136201at2759"/>
<sequence length="646" mass="69244">MAKKNSQKDTSGVVFDTHSKMVMSQGGTYERMKEKINAVRAVVPNKSNNEIVLVLQHFENSVDRAVQAFPKKKKPKPKPQPETPAEPEQAEPEPAGPAPPSDAKDAINGFHANGSVLDGDSLDSLSEQLDSASLDAAELDSEPATPDLSDATSGVEMDAKPRPLSQASHLSHGGRSSQGARGNKSRPRPTSSGHQPPASYQLLPDDSQHGATGNKKIAPNIDRSVKDLQRCTASLSRYRVVFDGPGGGPAGRNGQSQSRSQCRVLQTVAACGRVFGPVRELSPAGSQPQMLALDTESGALFAVAILDGRQKKAEELRRLTDQSASMSEDQLTELRADIKHFVSERKYDEDLGRAVKFTYELEPLKKSVMGFGQVYHPQTGYSSRSRCSSASSSITGPSSTLEGLAPSQQSQAPPTSQAPPPPQALGYGGRPNQPHRQATTVRVRATTLGVTGTTAARTTTGTLTGPAAIVTKATVGRGRVLAPAPSLAPRPLTAPPSPTRSRPPGRIALRLMGCPRGSLGHTVPDTRPRAPPPPPPTLSPKATPPPHPPPPPPPPPTPQFLIPLSSFSFFFFFFFIPYCLSLCFSSLSQAFFHIFWQQIAVFAYKFCPVLRRVLSSAPLSRLGITSLGLWRVLELLKIKADRYSES</sequence>
<feature type="compositionally biased region" description="Pro residues" evidence="1">
    <location>
        <begin position="529"/>
        <end position="557"/>
    </location>
</feature>
<evidence type="ECO:0000256" key="1">
    <source>
        <dbReference type="SAM" id="MobiDB-lite"/>
    </source>
</evidence>
<feature type="region of interest" description="Disordered" evidence="1">
    <location>
        <begin position="69"/>
        <end position="223"/>
    </location>
</feature>
<name>A0A8T2N5X2_9TELE</name>
<dbReference type="PANTHER" id="PTHR15623">
    <property type="entry name" value="SPERMATOGENESIS-ASSOCIATED SERINE-RICH PROTEIN 2-RELATED"/>
    <property type="match status" value="1"/>
</dbReference>
<evidence type="ECO:0000313" key="3">
    <source>
        <dbReference type="Proteomes" id="UP000824540"/>
    </source>
</evidence>
<dbReference type="GO" id="GO:0005737">
    <property type="term" value="C:cytoplasm"/>
    <property type="evidence" value="ECO:0007669"/>
    <property type="project" value="TreeGrafter"/>
</dbReference>
<gene>
    <name evidence="2" type="ORF">JZ751_009287</name>
</gene>
<dbReference type="PANTHER" id="PTHR15623:SF11">
    <property type="entry name" value="SPERMATOGENESIS-ASSOCIATED SERINE-RICH PROTEIN 2"/>
    <property type="match status" value="1"/>
</dbReference>
<dbReference type="Pfam" id="PF07139">
    <property type="entry name" value="SPATS2-like"/>
    <property type="match status" value="2"/>
</dbReference>
<organism evidence="2 3">
    <name type="scientific">Albula glossodonta</name>
    <name type="common">roundjaw bonefish</name>
    <dbReference type="NCBI Taxonomy" id="121402"/>
    <lineage>
        <taxon>Eukaryota</taxon>
        <taxon>Metazoa</taxon>
        <taxon>Chordata</taxon>
        <taxon>Craniata</taxon>
        <taxon>Vertebrata</taxon>
        <taxon>Euteleostomi</taxon>
        <taxon>Actinopterygii</taxon>
        <taxon>Neopterygii</taxon>
        <taxon>Teleostei</taxon>
        <taxon>Albuliformes</taxon>
        <taxon>Albulidae</taxon>
        <taxon>Albula</taxon>
    </lineage>
</organism>
<feature type="region of interest" description="Disordered" evidence="1">
    <location>
        <begin position="481"/>
        <end position="557"/>
    </location>
</feature>
<dbReference type="InterPro" id="IPR009816">
    <property type="entry name" value="SPATS2-like"/>
</dbReference>
<feature type="region of interest" description="Disordered" evidence="1">
    <location>
        <begin position="379"/>
        <end position="446"/>
    </location>
</feature>
<feature type="compositionally biased region" description="Low complexity" evidence="1">
    <location>
        <begin position="382"/>
        <end position="415"/>
    </location>
</feature>
<feature type="compositionally biased region" description="Polar residues" evidence="1">
    <location>
        <begin position="165"/>
        <end position="180"/>
    </location>
</feature>
<dbReference type="AlphaFoldDB" id="A0A8T2N5X2"/>
<comment type="caution">
    <text evidence="2">The sequence shown here is derived from an EMBL/GenBank/DDBJ whole genome shotgun (WGS) entry which is preliminary data.</text>
</comment>